<dbReference type="EMBL" id="DRZC01000022">
    <property type="protein sequence ID" value="HHQ80149.1"/>
    <property type="molecule type" value="Genomic_DNA"/>
</dbReference>
<dbReference type="AlphaFoldDB" id="A0A7J3ZJC8"/>
<protein>
    <submittedName>
        <fullName evidence="1">Uncharacterized protein</fullName>
    </submittedName>
</protein>
<gene>
    <name evidence="1" type="ORF">ENM78_01610</name>
</gene>
<proteinExistence type="predicted"/>
<evidence type="ECO:0000313" key="1">
    <source>
        <dbReference type="EMBL" id="HHQ80149.1"/>
    </source>
</evidence>
<sequence length="158" mass="17827">MSERRLGHHVLRASKALSVVDKKAEVDEETFLSALEAVVMSRIIPVGVHPLHYLMAKREAVSTIIDKVKEFLSKKETATERLIELLGSMSPISASTLAEALEEMIENPVATAVFVRFLEQMLVSENAKEFIEYAKKIPGLYKTLKIISEYEKIFCPYL</sequence>
<accession>A0A7J3ZJC8</accession>
<comment type="caution">
    <text evidence="1">The sequence shown here is derived from an EMBL/GenBank/DDBJ whole genome shotgun (WGS) entry which is preliminary data.</text>
</comment>
<organism evidence="1">
    <name type="scientific">Fervidicoccus fontis</name>
    <dbReference type="NCBI Taxonomy" id="683846"/>
    <lineage>
        <taxon>Archaea</taxon>
        <taxon>Thermoproteota</taxon>
        <taxon>Thermoprotei</taxon>
        <taxon>Fervidicoccales</taxon>
        <taxon>Fervidicoccaceae</taxon>
        <taxon>Fervidicoccus</taxon>
    </lineage>
</organism>
<reference evidence="1" key="1">
    <citation type="journal article" date="2020" name="mSystems">
        <title>Genome- and Community-Level Interaction Insights into Carbon Utilization and Element Cycling Functions of Hydrothermarchaeota in Hydrothermal Sediment.</title>
        <authorList>
            <person name="Zhou Z."/>
            <person name="Liu Y."/>
            <person name="Xu W."/>
            <person name="Pan J."/>
            <person name="Luo Z.H."/>
            <person name="Li M."/>
        </authorList>
    </citation>
    <scope>NUCLEOTIDE SEQUENCE [LARGE SCALE GENOMIC DNA]</scope>
    <source>
        <strain evidence="1">SpSt-1116</strain>
    </source>
</reference>
<name>A0A7J3ZJC8_9CREN</name>